<evidence type="ECO:0000259" key="5">
    <source>
        <dbReference type="Pfam" id="PF00149"/>
    </source>
</evidence>
<dbReference type="AlphaFoldDB" id="A0A261S5N8"/>
<dbReference type="Gene3D" id="3.30.750.180">
    <property type="entry name" value="GpdQ, beta-strand dimerisation domain"/>
    <property type="match status" value="1"/>
</dbReference>
<dbReference type="EMBL" id="NEVM01000005">
    <property type="protein sequence ID" value="OZI32282.1"/>
    <property type="molecule type" value="Genomic_DNA"/>
</dbReference>
<proteinExistence type="inferred from homology"/>
<dbReference type="Proteomes" id="UP000216020">
    <property type="component" value="Unassembled WGS sequence"/>
</dbReference>
<name>A0A261S5N8_9BORD</name>
<dbReference type="Pfam" id="PF00149">
    <property type="entry name" value="Metallophos"/>
    <property type="match status" value="1"/>
</dbReference>
<keyword evidence="7" id="KW-1185">Reference proteome</keyword>
<dbReference type="RefSeq" id="WP_094856678.1">
    <property type="nucleotide sequence ID" value="NZ_NEVM01000005.1"/>
</dbReference>
<comment type="caution">
    <text evidence="6">The sequence shown here is derived from an EMBL/GenBank/DDBJ whole genome shotgun (WGS) entry which is preliminary data.</text>
</comment>
<keyword evidence="3" id="KW-0408">Iron</keyword>
<dbReference type="CDD" id="cd07402">
    <property type="entry name" value="MPP_GpdQ"/>
    <property type="match status" value="1"/>
</dbReference>
<dbReference type="PANTHER" id="PTHR42988:SF2">
    <property type="entry name" value="CYCLIC NUCLEOTIDE PHOSPHODIESTERASE CBUA0032-RELATED"/>
    <property type="match status" value="1"/>
</dbReference>
<dbReference type="InterPro" id="IPR042281">
    <property type="entry name" value="GpdQ_beta-strand"/>
</dbReference>
<dbReference type="InterPro" id="IPR026575">
    <property type="entry name" value="GpdQ/CpdA-like"/>
</dbReference>
<dbReference type="InterPro" id="IPR029052">
    <property type="entry name" value="Metallo-depent_PP-like"/>
</dbReference>
<keyword evidence="2" id="KW-0378">Hydrolase</keyword>
<dbReference type="Gene3D" id="3.60.21.40">
    <property type="entry name" value="GpdQ, catalytic alpha/beta sandwich domain"/>
    <property type="match status" value="1"/>
</dbReference>
<evidence type="ECO:0000256" key="1">
    <source>
        <dbReference type="ARBA" id="ARBA00022723"/>
    </source>
</evidence>
<dbReference type="OrthoDB" id="9784378at2"/>
<evidence type="ECO:0000256" key="3">
    <source>
        <dbReference type="ARBA" id="ARBA00023004"/>
    </source>
</evidence>
<evidence type="ECO:0000256" key="2">
    <source>
        <dbReference type="ARBA" id="ARBA00022801"/>
    </source>
</evidence>
<organism evidence="6 7">
    <name type="scientific">Bordetella genomosp. 10</name>
    <dbReference type="NCBI Taxonomy" id="1416804"/>
    <lineage>
        <taxon>Bacteria</taxon>
        <taxon>Pseudomonadati</taxon>
        <taxon>Pseudomonadota</taxon>
        <taxon>Betaproteobacteria</taxon>
        <taxon>Burkholderiales</taxon>
        <taxon>Alcaligenaceae</taxon>
        <taxon>Bordetella</taxon>
    </lineage>
</organism>
<gene>
    <name evidence="6" type="ORF">CAL29_31205</name>
</gene>
<reference evidence="7" key="1">
    <citation type="submission" date="2017-05" db="EMBL/GenBank/DDBJ databases">
        <title>Complete and WGS of Bordetella genogroups.</title>
        <authorList>
            <person name="Spilker T."/>
            <person name="Lipuma J."/>
        </authorList>
    </citation>
    <scope>NUCLEOTIDE SEQUENCE [LARGE SCALE GENOMIC DNA]</scope>
    <source>
        <strain evidence="7">AU16122</strain>
    </source>
</reference>
<dbReference type="InterPro" id="IPR050884">
    <property type="entry name" value="CNP_phosphodiesterase-III"/>
</dbReference>
<dbReference type="GO" id="GO:0004112">
    <property type="term" value="F:cyclic-nucleotide phosphodiesterase activity"/>
    <property type="evidence" value="ECO:0007669"/>
    <property type="project" value="InterPro"/>
</dbReference>
<sequence>MLIAQITDLHIRLPGQKAYRIVETDAYLPPAVRALNRLDPAPDLVVVSGDLTDFGRPAEYAHLKKMLDALRMPYVLLPGNHDDRGALREVFADHPYLAGAEVDGFMQYAVEDFPVRVLALDTVVPRQSHGSLCARRLAWLADRLDEQPRRPTVIVMHHPPFETGIAHMDAIGLLEGREALAEVVGRHANVERILCGHLHRTIFRRYAGTIASTCPSPAHQVVLDLRPDGPSAFVMEPPGFHLHEWRNGALVSHVAVIGDYAGPYPFHEDGALIDE</sequence>
<dbReference type="PANTHER" id="PTHR42988">
    <property type="entry name" value="PHOSPHOHYDROLASE"/>
    <property type="match status" value="1"/>
</dbReference>
<keyword evidence="1" id="KW-0479">Metal-binding</keyword>
<dbReference type="InterPro" id="IPR042283">
    <property type="entry name" value="GpdQ_catalytic"/>
</dbReference>
<evidence type="ECO:0000256" key="4">
    <source>
        <dbReference type="ARBA" id="ARBA00025742"/>
    </source>
</evidence>
<feature type="domain" description="Calcineurin-like phosphoesterase" evidence="5">
    <location>
        <begin position="1"/>
        <end position="200"/>
    </location>
</feature>
<protein>
    <submittedName>
        <fullName evidence="6">Phosphodiesterase</fullName>
    </submittedName>
</protein>
<dbReference type="GO" id="GO:0046872">
    <property type="term" value="F:metal ion binding"/>
    <property type="evidence" value="ECO:0007669"/>
    <property type="project" value="UniProtKB-KW"/>
</dbReference>
<dbReference type="InterPro" id="IPR004843">
    <property type="entry name" value="Calcineurin-like_PHP"/>
</dbReference>
<accession>A0A261S5N8</accession>
<dbReference type="SUPFAM" id="SSF56300">
    <property type="entry name" value="Metallo-dependent phosphatases"/>
    <property type="match status" value="1"/>
</dbReference>
<comment type="similarity">
    <text evidence="4">Belongs to the cyclic nucleotide phosphodiesterase class-III family.</text>
</comment>
<evidence type="ECO:0000313" key="7">
    <source>
        <dbReference type="Proteomes" id="UP000216020"/>
    </source>
</evidence>
<evidence type="ECO:0000313" key="6">
    <source>
        <dbReference type="EMBL" id="OZI32282.1"/>
    </source>
</evidence>